<organism evidence="1 2">
    <name type="scientific">Planococcus shixiaomingii</name>
    <dbReference type="NCBI Taxonomy" id="3058393"/>
    <lineage>
        <taxon>Bacteria</taxon>
        <taxon>Bacillati</taxon>
        <taxon>Bacillota</taxon>
        <taxon>Bacilli</taxon>
        <taxon>Bacillales</taxon>
        <taxon>Caryophanaceae</taxon>
        <taxon>Planococcus</taxon>
    </lineage>
</organism>
<accession>A0ABT8MZ98</accession>
<sequence length="97" mass="11414">MTEMRWISKQEEAELPTFKNHEEAINYFEEKYGEKFVFEESAETDNGICFFYRLIIDEEAYIKGVTELNATGYVGMKFKNSYQPIQIMEDGSIHIAH</sequence>
<name>A0ABT8MZ98_9BACL</name>
<protein>
    <submittedName>
        <fullName evidence="1">Uncharacterized protein</fullName>
    </submittedName>
</protein>
<dbReference type="RefSeq" id="WP_301722866.1">
    <property type="nucleotide sequence ID" value="NZ_JAUJWV010000001.1"/>
</dbReference>
<comment type="caution">
    <text evidence="1">The sequence shown here is derived from an EMBL/GenBank/DDBJ whole genome shotgun (WGS) entry which is preliminary data.</text>
</comment>
<reference evidence="1 2" key="1">
    <citation type="submission" date="2023-06" db="EMBL/GenBank/DDBJ databases">
        <title>Novel species in genus Planococcus.</title>
        <authorList>
            <person name="Ning S."/>
        </authorList>
    </citation>
    <scope>NUCLEOTIDE SEQUENCE [LARGE SCALE GENOMIC DNA]</scope>
    <source>
        <strain evidence="1 2">N028</strain>
    </source>
</reference>
<keyword evidence="2" id="KW-1185">Reference proteome</keyword>
<dbReference type="EMBL" id="JAUJWV010000001">
    <property type="protein sequence ID" value="MDN7240973.1"/>
    <property type="molecule type" value="Genomic_DNA"/>
</dbReference>
<proteinExistence type="predicted"/>
<evidence type="ECO:0000313" key="2">
    <source>
        <dbReference type="Proteomes" id="UP001172055"/>
    </source>
</evidence>
<gene>
    <name evidence="1" type="ORF">QWY14_04185</name>
</gene>
<dbReference type="Proteomes" id="UP001172055">
    <property type="component" value="Unassembled WGS sequence"/>
</dbReference>
<evidence type="ECO:0000313" key="1">
    <source>
        <dbReference type="EMBL" id="MDN7240973.1"/>
    </source>
</evidence>